<dbReference type="AlphaFoldDB" id="A0A087TWT6"/>
<evidence type="ECO:0000313" key="4">
    <source>
        <dbReference type="EMBL" id="KFM69575.1"/>
    </source>
</evidence>
<dbReference type="Gene3D" id="2.60.40.2840">
    <property type="match status" value="1"/>
</dbReference>
<dbReference type="STRING" id="407821.A0A087TWT6"/>
<dbReference type="OrthoDB" id="10015001at2759"/>
<proteinExistence type="predicted"/>
<dbReference type="EMBL" id="KK117112">
    <property type="protein sequence ID" value="KFM69575.1"/>
    <property type="molecule type" value="Genomic_DNA"/>
</dbReference>
<feature type="coiled-coil region" evidence="1">
    <location>
        <begin position="165"/>
        <end position="210"/>
    </location>
</feature>
<keyword evidence="1" id="KW-0175">Coiled coil</keyword>
<dbReference type="Proteomes" id="UP000054359">
    <property type="component" value="Unassembled WGS sequence"/>
</dbReference>
<accession>A0A087TWT6</accession>
<feature type="non-terminal residue" evidence="4">
    <location>
        <position position="802"/>
    </location>
</feature>
<feature type="compositionally biased region" description="Basic and acidic residues" evidence="2">
    <location>
        <begin position="668"/>
        <end position="681"/>
    </location>
</feature>
<gene>
    <name evidence="4" type="ORF">X975_03201</name>
</gene>
<organism evidence="4 5">
    <name type="scientific">Stegodyphus mimosarum</name>
    <name type="common">African social velvet spider</name>
    <dbReference type="NCBI Taxonomy" id="407821"/>
    <lineage>
        <taxon>Eukaryota</taxon>
        <taxon>Metazoa</taxon>
        <taxon>Ecdysozoa</taxon>
        <taxon>Arthropoda</taxon>
        <taxon>Chelicerata</taxon>
        <taxon>Arachnida</taxon>
        <taxon>Araneae</taxon>
        <taxon>Araneomorphae</taxon>
        <taxon>Entelegynae</taxon>
        <taxon>Eresoidea</taxon>
        <taxon>Eresidae</taxon>
        <taxon>Stegodyphus</taxon>
    </lineage>
</organism>
<dbReference type="Pfam" id="PF17751">
    <property type="entry name" value="SKICH"/>
    <property type="match status" value="1"/>
</dbReference>
<feature type="region of interest" description="Disordered" evidence="2">
    <location>
        <begin position="662"/>
        <end position="681"/>
    </location>
</feature>
<dbReference type="OMA" id="ERWREQC"/>
<feature type="domain" description="SKICH" evidence="3">
    <location>
        <begin position="34"/>
        <end position="127"/>
    </location>
</feature>
<evidence type="ECO:0000256" key="1">
    <source>
        <dbReference type="SAM" id="Coils"/>
    </source>
</evidence>
<feature type="coiled-coil region" evidence="1">
    <location>
        <begin position="462"/>
        <end position="577"/>
    </location>
</feature>
<feature type="coiled-coil region" evidence="1">
    <location>
        <begin position="244"/>
        <end position="392"/>
    </location>
</feature>
<name>A0A087TWT6_STEMI</name>
<sequence>MESNCKSIHDDRSGVSWHDLSKSDYAKVIFCDLYYLQNSKVGCRFQITDNVHEDPCDYIGLFRVGYDNISQCLIFKLLSETRCEEDGKRLCCEFKWNELPKLEHGFYQFVYITCDKEICGASTPFEIDGKSDSSDEDIVAENIEDDYILVKSNAKEKVTLLLRLLDEYRVRNLNLSSELEKCIKEKAKLVEEYEENFANMRKEIVNSQDVRRVEKLNAEEKLKVVKQQLAQDYALADRKQKAYLKALEDSAIAKDQEKVELEAQLKEVTEQLRSANSSKKELSDKCKYLEELAMQRDFEKELEEKETLIEKFGNELAENKVLIEKFEHELAENKVLIEKLEKKIEEKNDVLITFGSEIAEKTILVTKFEKELAEKNAVIEKLKREILALQGSIKNSSEGQVNKVCREALQTNAESSNISGEEPTLSLDVKSYCEKNKEKSAVELKCENLSLTLKLLDKTTALTEEKKSYSILKNEYQILKSELEKEVTSLNKVLNSLDEYEIENSRLKEELEKETVTCAELKQLLNEKDCEITALKLMLDVTSKQMKSDFEKEVAEKEALIEKLSMENSQLQDMINQSGNLSESNYRKNEASLHAALAESVSRLKEAEELYKKQFLEISKLKRKFKNKCGKKQKETLSESCSQASESFSSIEVKASGIFPDGSVTKKVPSDKSSSDSDTGEHVLGNTVPLCPQFENIFPKTEHVEQQLQPNVSCKPSNQISIVNESGACPSTETTEKDVVTQQMVTSSACHNAFEQCVTRPSDTVEGEIFYSVPCVVCEVPIKVSSTFNENMVKHLEKVHQQ</sequence>
<evidence type="ECO:0000256" key="2">
    <source>
        <dbReference type="SAM" id="MobiDB-lite"/>
    </source>
</evidence>
<reference evidence="4 5" key="1">
    <citation type="submission" date="2013-11" db="EMBL/GenBank/DDBJ databases">
        <title>Genome sequencing of Stegodyphus mimosarum.</title>
        <authorList>
            <person name="Bechsgaard J."/>
        </authorList>
    </citation>
    <scope>NUCLEOTIDE SEQUENCE [LARGE SCALE GENOMIC DNA]</scope>
</reference>
<evidence type="ECO:0000313" key="5">
    <source>
        <dbReference type="Proteomes" id="UP000054359"/>
    </source>
</evidence>
<protein>
    <submittedName>
        <fullName evidence="4">Tax1-binding protein 1-like protein</fullName>
    </submittedName>
</protein>
<keyword evidence="5" id="KW-1185">Reference proteome</keyword>
<dbReference type="InterPro" id="IPR041611">
    <property type="entry name" value="SKICH"/>
</dbReference>
<evidence type="ECO:0000259" key="3">
    <source>
        <dbReference type="Pfam" id="PF17751"/>
    </source>
</evidence>